<dbReference type="OrthoDB" id="9797743at2"/>
<dbReference type="Gene3D" id="1.10.150.240">
    <property type="entry name" value="Putative phosphatase, domain 2"/>
    <property type="match status" value="1"/>
</dbReference>
<dbReference type="EMBL" id="CP043504">
    <property type="protein sequence ID" value="QEO10841.1"/>
    <property type="molecule type" value="Genomic_DNA"/>
</dbReference>
<dbReference type="InterPro" id="IPR023198">
    <property type="entry name" value="PGP-like_dom2"/>
</dbReference>
<dbReference type="PANTHER" id="PTHR18901:SF38">
    <property type="entry name" value="PSEUDOURIDINE-5'-PHOSPHATASE"/>
    <property type="match status" value="1"/>
</dbReference>
<dbReference type="CDD" id="cd07505">
    <property type="entry name" value="HAD_BPGM-like"/>
    <property type="match status" value="1"/>
</dbReference>
<dbReference type="AlphaFoldDB" id="A0A5C1YA80"/>
<protein>
    <submittedName>
        <fullName evidence="1">HAD family hydrolase</fullName>
    </submittedName>
</protein>
<dbReference type="InterPro" id="IPR023214">
    <property type="entry name" value="HAD_sf"/>
</dbReference>
<dbReference type="Pfam" id="PF00702">
    <property type="entry name" value="Hydrolase"/>
    <property type="match status" value="1"/>
</dbReference>
<dbReference type="SUPFAM" id="SSF56784">
    <property type="entry name" value="HAD-like"/>
    <property type="match status" value="1"/>
</dbReference>
<dbReference type="PRINTS" id="PR00413">
    <property type="entry name" value="HADHALOGNASE"/>
</dbReference>
<gene>
    <name evidence="1" type="ORF">FLP23_08450</name>
</gene>
<dbReference type="Proteomes" id="UP000322159">
    <property type="component" value="Chromosome"/>
</dbReference>
<keyword evidence="1" id="KW-0378">Hydrolase</keyword>
<name>A0A5C1YA80_9MICO</name>
<organism evidence="1 2">
    <name type="scientific">Protaetiibacter larvae</name>
    <dbReference type="NCBI Taxonomy" id="2592654"/>
    <lineage>
        <taxon>Bacteria</taxon>
        <taxon>Bacillati</taxon>
        <taxon>Actinomycetota</taxon>
        <taxon>Actinomycetes</taxon>
        <taxon>Micrococcales</taxon>
        <taxon>Microbacteriaceae</taxon>
        <taxon>Protaetiibacter</taxon>
    </lineage>
</organism>
<reference evidence="1 2" key="1">
    <citation type="submission" date="2019-09" db="EMBL/GenBank/DDBJ databases">
        <title>Genome sequencing of strain KACC 19322.</title>
        <authorList>
            <person name="Heo J."/>
            <person name="Kim S.-J."/>
            <person name="Kim J.-S."/>
            <person name="Hong S.-B."/>
            <person name="Kwon S.-W."/>
        </authorList>
    </citation>
    <scope>NUCLEOTIDE SEQUENCE [LARGE SCALE GENOMIC DNA]</scope>
    <source>
        <strain evidence="1 2">KACC 19322</strain>
    </source>
</reference>
<evidence type="ECO:0000313" key="2">
    <source>
        <dbReference type="Proteomes" id="UP000322159"/>
    </source>
</evidence>
<accession>A0A5C1YA80</accession>
<dbReference type="PANTHER" id="PTHR18901">
    <property type="entry name" value="2-DEOXYGLUCOSE-6-PHOSPHATE PHOSPHATASE 2"/>
    <property type="match status" value="1"/>
</dbReference>
<sequence length="234" mass="24389">MLEPSPARVAAVLWDMDGTLVDTEPYWMRAEGELVTSWGGTWTHADAIGLVGNGLHASAAVLQSHGVGLSAEEIITILTDRVMDQIAEHVPWRPGARELLAEVRAAGIPTALVTMSVRRMADRIEAALEHELGGPAFDAIVAGDEVEQPKPFPEPYLRAAELLGVDAADCVAIEDSEPGVASAVAAGTTTVAVPFHVPLPADEAYTLLPNGLDGVGLAALAAAHATRLADGAVR</sequence>
<evidence type="ECO:0000313" key="1">
    <source>
        <dbReference type="EMBL" id="QEO10841.1"/>
    </source>
</evidence>
<dbReference type="KEGG" id="lyk:FLP23_08450"/>
<keyword evidence="2" id="KW-1185">Reference proteome</keyword>
<dbReference type="InterPro" id="IPR036412">
    <property type="entry name" value="HAD-like_sf"/>
</dbReference>
<dbReference type="SFLD" id="SFLDS00003">
    <property type="entry name" value="Haloacid_Dehalogenase"/>
    <property type="match status" value="1"/>
</dbReference>
<dbReference type="Gene3D" id="3.40.50.1000">
    <property type="entry name" value="HAD superfamily/HAD-like"/>
    <property type="match status" value="1"/>
</dbReference>
<dbReference type="InterPro" id="IPR006439">
    <property type="entry name" value="HAD-SF_hydro_IA"/>
</dbReference>
<proteinExistence type="predicted"/>
<dbReference type="SFLD" id="SFLDG01129">
    <property type="entry name" value="C1.5:_HAD__Beta-PGM__Phosphata"/>
    <property type="match status" value="1"/>
</dbReference>
<dbReference type="GO" id="GO:0016787">
    <property type="term" value="F:hydrolase activity"/>
    <property type="evidence" value="ECO:0007669"/>
    <property type="project" value="UniProtKB-KW"/>
</dbReference>
<dbReference type="NCBIfam" id="TIGR01509">
    <property type="entry name" value="HAD-SF-IA-v3"/>
    <property type="match status" value="1"/>
</dbReference>